<dbReference type="EMBL" id="DAANQF010000070">
    <property type="protein sequence ID" value="HAD0946261.1"/>
    <property type="molecule type" value="Genomic_DNA"/>
</dbReference>
<dbReference type="EMBL" id="DAANKO010000070">
    <property type="protein sequence ID" value="HAD0266610.1"/>
    <property type="molecule type" value="Genomic_DNA"/>
</dbReference>
<dbReference type="AlphaFoldDB" id="A0A709FJ11"/>
<dbReference type="EMBL" id="DAANLA010000077">
    <property type="protein sequence ID" value="HAD0323747.1"/>
    <property type="molecule type" value="Genomic_DNA"/>
</dbReference>
<evidence type="ECO:0000313" key="4">
    <source>
        <dbReference type="EMBL" id="HAD0946261.1"/>
    </source>
</evidence>
<dbReference type="EMBL" id="DAANKK010000070">
    <property type="protein sequence ID" value="HAD0247770.1"/>
    <property type="molecule type" value="Genomic_DNA"/>
</dbReference>
<proteinExistence type="predicted"/>
<gene>
    <name evidence="2" type="ORF">G0L93_24340</name>
    <name evidence="4" type="ORF">G0L98_24075</name>
    <name evidence="1" type="ORF">G0M00_24560</name>
    <name evidence="3" type="ORF">G0M36_24185</name>
</gene>
<feature type="non-terminal residue" evidence="4">
    <location>
        <position position="21"/>
    </location>
</feature>
<name>A0A709FJ11_SALTM</name>
<evidence type="ECO:0000313" key="1">
    <source>
        <dbReference type="EMBL" id="HAD0247770.1"/>
    </source>
</evidence>
<evidence type="ECO:0000313" key="3">
    <source>
        <dbReference type="EMBL" id="HAD0323747.1"/>
    </source>
</evidence>
<reference evidence="4" key="1">
    <citation type="journal article" date="2018" name="Genome Biol.">
        <title>SKESA: strategic k-mer extension for scrupulous assemblies.</title>
        <authorList>
            <person name="Souvorov A."/>
            <person name="Agarwala R."/>
            <person name="Lipman D.J."/>
        </authorList>
    </citation>
    <scope>NUCLEOTIDE SEQUENCE</scope>
    <source>
        <strain evidence="2">Tha12</strain>
        <strain evidence="4">Tha14</strain>
        <strain evidence="1">Tha16</strain>
        <strain evidence="3">Tha2</strain>
    </source>
</reference>
<sequence length="21" mass="2516">MGCFYPIPVLRFHHLELNETV</sequence>
<reference evidence="4" key="2">
    <citation type="submission" date="2019-08" db="EMBL/GenBank/DDBJ databases">
        <authorList>
            <consortium name="NCBI Pathogen Detection Project"/>
        </authorList>
    </citation>
    <scope>NUCLEOTIDE SEQUENCE</scope>
    <source>
        <strain evidence="2">Tha12</strain>
        <strain evidence="4">Tha14</strain>
        <strain evidence="1">Tha16</strain>
        <strain evidence="3">Tha2</strain>
    </source>
</reference>
<comment type="caution">
    <text evidence="4">The sequence shown here is derived from an EMBL/GenBank/DDBJ whole genome shotgun (WGS) entry which is preliminary data.</text>
</comment>
<evidence type="ECO:0000313" key="2">
    <source>
        <dbReference type="EMBL" id="HAD0266610.1"/>
    </source>
</evidence>
<accession>A0A709FJ11</accession>
<organism evidence="4">
    <name type="scientific">Salmonella typhimurium</name>
    <dbReference type="NCBI Taxonomy" id="90371"/>
    <lineage>
        <taxon>Bacteria</taxon>
        <taxon>Pseudomonadati</taxon>
        <taxon>Pseudomonadota</taxon>
        <taxon>Gammaproteobacteria</taxon>
        <taxon>Enterobacterales</taxon>
        <taxon>Enterobacteriaceae</taxon>
        <taxon>Salmonella</taxon>
    </lineage>
</organism>
<protein>
    <submittedName>
        <fullName evidence="4">Recombinase family protein</fullName>
    </submittedName>
</protein>